<evidence type="ECO:0000313" key="2">
    <source>
        <dbReference type="Proteomes" id="UP000695022"/>
    </source>
</evidence>
<evidence type="ECO:0000313" key="3">
    <source>
        <dbReference type="RefSeq" id="XP_014679868.1"/>
    </source>
</evidence>
<feature type="compositionally biased region" description="Basic and acidic residues" evidence="1">
    <location>
        <begin position="333"/>
        <end position="352"/>
    </location>
</feature>
<proteinExistence type="predicted"/>
<feature type="compositionally biased region" description="Basic and acidic residues" evidence="1">
    <location>
        <begin position="149"/>
        <end position="161"/>
    </location>
</feature>
<dbReference type="Proteomes" id="UP000695022">
    <property type="component" value="Unplaced"/>
</dbReference>
<name>A0ABM1F5Z7_PRICU</name>
<evidence type="ECO:0000256" key="1">
    <source>
        <dbReference type="SAM" id="MobiDB-lite"/>
    </source>
</evidence>
<feature type="compositionally biased region" description="Basic and acidic residues" evidence="1">
    <location>
        <begin position="169"/>
        <end position="181"/>
    </location>
</feature>
<organism evidence="2 3">
    <name type="scientific">Priapulus caudatus</name>
    <name type="common">Priapulid worm</name>
    <dbReference type="NCBI Taxonomy" id="37621"/>
    <lineage>
        <taxon>Eukaryota</taxon>
        <taxon>Metazoa</taxon>
        <taxon>Ecdysozoa</taxon>
        <taxon>Scalidophora</taxon>
        <taxon>Priapulida</taxon>
        <taxon>Priapulimorpha</taxon>
        <taxon>Priapulimorphida</taxon>
        <taxon>Priapulidae</taxon>
        <taxon>Priapulus</taxon>
    </lineage>
</organism>
<feature type="region of interest" description="Disordered" evidence="1">
    <location>
        <begin position="64"/>
        <end position="382"/>
    </location>
</feature>
<dbReference type="RefSeq" id="XP_014679868.1">
    <property type="nucleotide sequence ID" value="XM_014824382.1"/>
</dbReference>
<feature type="compositionally biased region" description="Basic and acidic residues" evidence="1">
    <location>
        <begin position="223"/>
        <end position="245"/>
    </location>
</feature>
<reference evidence="3" key="1">
    <citation type="submission" date="2025-08" db="UniProtKB">
        <authorList>
            <consortium name="RefSeq"/>
        </authorList>
    </citation>
    <scope>IDENTIFICATION</scope>
</reference>
<keyword evidence="2" id="KW-1185">Reference proteome</keyword>
<accession>A0ABM1F5Z7</accession>
<sequence>MQGFAICEVARINTKTYKGMKRNKQYAHLLSTEGGSIADVRRCSAAAAGRDGGAAVRHAARPDAGAFGGPPMPPMGAPPRGGRPDGGFSFPHERFGPPDSFQRPPPLLGREMPPYAYFPGRSDFGDGPPDYRQGGPPMGQGGPPMGRPEFGDGAHQGRLDFRQGPPGRDFGDAGGGHRPDFRPGQPAGRPEFGQGRPPFDNAGFARVGGKGPESSPFPANADRTCRDSGRDGNHPDAFRPGRPEFGEGGQQPPSSLVHPDLRARKPVEPPPPLPSSFPERPRRESGRDGNHPDAFRPGRPEFGEGGQPPAPSSLVHPDLRARKPVEPPPSFPERPRRESDVSAGKDPRDERGSGSGSGSRQDQEQLLPPTLSSGPGGGGERQ</sequence>
<feature type="non-terminal residue" evidence="3">
    <location>
        <position position="382"/>
    </location>
</feature>
<gene>
    <name evidence="3" type="primary">LOC106819796</name>
</gene>
<dbReference type="GeneID" id="106819796"/>
<protein>
    <submittedName>
        <fullName evidence="3">Basic salivary proline-rich protein 3-like</fullName>
    </submittedName>
</protein>
<feature type="compositionally biased region" description="Basic and acidic residues" evidence="1">
    <location>
        <begin position="279"/>
        <end position="302"/>
    </location>
</feature>